<accession>A0A2K2CWF2</accession>
<evidence type="ECO:0008006" key="9">
    <source>
        <dbReference type="Google" id="ProtNLM"/>
    </source>
</evidence>
<dbReference type="EnsemblPlants" id="PNT66357">
    <property type="protein sequence ID" value="PNT66357"/>
    <property type="gene ID" value="BRADI_3g10572v3"/>
</dbReference>
<feature type="non-terminal residue" evidence="6">
    <location>
        <position position="423"/>
    </location>
</feature>
<reference evidence="6 7" key="1">
    <citation type="journal article" date="2010" name="Nature">
        <title>Genome sequencing and analysis of the model grass Brachypodium distachyon.</title>
        <authorList>
            <consortium name="International Brachypodium Initiative"/>
        </authorList>
    </citation>
    <scope>NUCLEOTIDE SEQUENCE [LARGE SCALE GENOMIC DNA]</scope>
    <source>
        <strain evidence="6 7">Bd21</strain>
    </source>
</reference>
<dbReference type="FunCoup" id="A0A2K2CWF2">
    <property type="interactions" value="672"/>
</dbReference>
<dbReference type="GO" id="GO:0004497">
    <property type="term" value="F:monooxygenase activity"/>
    <property type="evidence" value="ECO:0000318"/>
    <property type="project" value="GO_Central"/>
</dbReference>
<keyword evidence="5" id="KW-0560">Oxidoreductase</keyword>
<gene>
    <name evidence="6" type="ORF">BRADI_3g10572v3</name>
</gene>
<dbReference type="ExpressionAtlas" id="A0A2K2CWF2">
    <property type="expression patterns" value="baseline"/>
</dbReference>
<dbReference type="SUPFAM" id="SSF51905">
    <property type="entry name" value="FAD/NAD(P)-binding domain"/>
    <property type="match status" value="2"/>
</dbReference>
<evidence type="ECO:0000256" key="1">
    <source>
        <dbReference type="ARBA" id="ARBA00009183"/>
    </source>
</evidence>
<keyword evidence="3" id="KW-0274">FAD</keyword>
<dbReference type="GO" id="GO:0050661">
    <property type="term" value="F:NADP binding"/>
    <property type="evidence" value="ECO:0007669"/>
    <property type="project" value="InterPro"/>
</dbReference>
<reference evidence="7" key="3">
    <citation type="submission" date="2018-08" db="UniProtKB">
        <authorList>
            <consortium name="EnsemblPlants"/>
        </authorList>
    </citation>
    <scope>IDENTIFICATION</scope>
    <source>
        <strain evidence="7">cv. Bd21</strain>
    </source>
</reference>
<dbReference type="InterPro" id="IPR050346">
    <property type="entry name" value="FMO-like"/>
</dbReference>
<sequence>MKVCVIGAGMAGLAALRELRREGHEVTVLEQSGDIGGQWLYDPAADEADPLGALAPVKVHSSMYASVRLISPRGTPGFTDFPFTTSMSGRDNRRYPGHREVYLYLKDFCEAFGLMDAVRLNTKVLRVAMTPSRCQWTVRSVGLTDGDDEKEAVLVLEEVFDAAVVATGHYSQPRFPTIQGMETWRGKQMHSHSYRVAEPFRGQVVVVVGSGESGKDIAMELRGVAKELELLGGDGQVVFGDGSVVVADTIIYCTGYNYSFPFLDTAGAVTIDENCVGPLFEHVFPPSLAPSLSFVGIPKKVFAPRFFETQARWVAQVLSGKRTLPTEKEMLQSVDEFYRARGSAGYLDEFGHKYCDFPRVERWNYELLVSSVNNMINNFETFRDDYQDSDSILKVQVAEVPAGTSAPNLRSLSVRIGGKCGTS</sequence>
<evidence type="ECO:0000256" key="4">
    <source>
        <dbReference type="ARBA" id="ARBA00022857"/>
    </source>
</evidence>
<evidence type="ECO:0000256" key="5">
    <source>
        <dbReference type="ARBA" id="ARBA00023002"/>
    </source>
</evidence>
<protein>
    <recommendedName>
        <fullName evidence="9">Flavin-containing monooxygenase</fullName>
    </recommendedName>
</protein>
<evidence type="ECO:0000256" key="3">
    <source>
        <dbReference type="ARBA" id="ARBA00022827"/>
    </source>
</evidence>
<dbReference type="Gene3D" id="3.50.50.60">
    <property type="entry name" value="FAD/NAD(P)-binding domain"/>
    <property type="match status" value="2"/>
</dbReference>
<dbReference type="FunFam" id="3.50.50.60:FF:000565">
    <property type="entry name" value="Flavin-containing monooxygenase"/>
    <property type="match status" value="1"/>
</dbReference>
<evidence type="ECO:0000313" key="8">
    <source>
        <dbReference type="Proteomes" id="UP000008810"/>
    </source>
</evidence>
<dbReference type="PANTHER" id="PTHR23023">
    <property type="entry name" value="DIMETHYLANILINE MONOOXYGENASE"/>
    <property type="match status" value="1"/>
</dbReference>
<dbReference type="Pfam" id="PF00743">
    <property type="entry name" value="FMO-like"/>
    <property type="match status" value="2"/>
</dbReference>
<dbReference type="AlphaFoldDB" id="A0A2K2CWF2"/>
<dbReference type="Proteomes" id="UP000008810">
    <property type="component" value="Chromosome 3"/>
</dbReference>
<proteinExistence type="inferred from homology"/>
<evidence type="ECO:0000256" key="2">
    <source>
        <dbReference type="ARBA" id="ARBA00022630"/>
    </source>
</evidence>
<dbReference type="InParanoid" id="A0A2K2CWF2"/>
<comment type="similarity">
    <text evidence="1">Belongs to the FMO family.</text>
</comment>
<keyword evidence="8" id="KW-1185">Reference proteome</keyword>
<dbReference type="GO" id="GO:0004499">
    <property type="term" value="F:N,N-dimethylaniline monooxygenase activity"/>
    <property type="evidence" value="ECO:0007669"/>
    <property type="project" value="InterPro"/>
</dbReference>
<dbReference type="InterPro" id="IPR036188">
    <property type="entry name" value="FAD/NAD-bd_sf"/>
</dbReference>
<evidence type="ECO:0000313" key="7">
    <source>
        <dbReference type="EnsemblPlants" id="PNT66357"/>
    </source>
</evidence>
<dbReference type="EMBL" id="CM000882">
    <property type="protein sequence ID" value="PNT66357.1"/>
    <property type="molecule type" value="Genomic_DNA"/>
</dbReference>
<keyword evidence="2" id="KW-0285">Flavoprotein</keyword>
<reference evidence="6" key="2">
    <citation type="submission" date="2017-06" db="EMBL/GenBank/DDBJ databases">
        <title>WGS assembly of Brachypodium distachyon.</title>
        <authorList>
            <consortium name="The International Brachypodium Initiative"/>
            <person name="Lucas S."/>
            <person name="Harmon-Smith M."/>
            <person name="Lail K."/>
            <person name="Tice H."/>
            <person name="Grimwood J."/>
            <person name="Bruce D."/>
            <person name="Barry K."/>
            <person name="Shu S."/>
            <person name="Lindquist E."/>
            <person name="Wang M."/>
            <person name="Pitluck S."/>
            <person name="Vogel J.P."/>
            <person name="Garvin D.F."/>
            <person name="Mockler T.C."/>
            <person name="Schmutz J."/>
            <person name="Rokhsar D."/>
            <person name="Bevan M.W."/>
        </authorList>
    </citation>
    <scope>NUCLEOTIDE SEQUENCE</scope>
    <source>
        <strain evidence="6">Bd21</strain>
    </source>
</reference>
<name>A0A2K2CWF2_BRADI</name>
<dbReference type="GO" id="GO:0050660">
    <property type="term" value="F:flavin adenine dinucleotide binding"/>
    <property type="evidence" value="ECO:0007669"/>
    <property type="project" value="InterPro"/>
</dbReference>
<dbReference type="InterPro" id="IPR000960">
    <property type="entry name" value="Flavin_mOase"/>
</dbReference>
<dbReference type="STRING" id="15368.A0A2K2CWF2"/>
<dbReference type="OrthoDB" id="66881at2759"/>
<dbReference type="Gramene" id="PNT66357">
    <property type="protein sequence ID" value="PNT66357"/>
    <property type="gene ID" value="BRADI_3g10572v3"/>
</dbReference>
<dbReference type="PRINTS" id="PR00370">
    <property type="entry name" value="FMOXYGENASE"/>
</dbReference>
<organism evidence="6">
    <name type="scientific">Brachypodium distachyon</name>
    <name type="common">Purple false brome</name>
    <name type="synonym">Trachynia distachya</name>
    <dbReference type="NCBI Taxonomy" id="15368"/>
    <lineage>
        <taxon>Eukaryota</taxon>
        <taxon>Viridiplantae</taxon>
        <taxon>Streptophyta</taxon>
        <taxon>Embryophyta</taxon>
        <taxon>Tracheophyta</taxon>
        <taxon>Spermatophyta</taxon>
        <taxon>Magnoliopsida</taxon>
        <taxon>Liliopsida</taxon>
        <taxon>Poales</taxon>
        <taxon>Poaceae</taxon>
        <taxon>BOP clade</taxon>
        <taxon>Pooideae</taxon>
        <taxon>Stipodae</taxon>
        <taxon>Brachypodieae</taxon>
        <taxon>Brachypodium</taxon>
    </lineage>
</organism>
<keyword evidence="4" id="KW-0521">NADP</keyword>
<dbReference type="InterPro" id="IPR020946">
    <property type="entry name" value="Flavin_mOase-like"/>
</dbReference>
<evidence type="ECO:0000313" key="6">
    <source>
        <dbReference type="EMBL" id="PNT66357.1"/>
    </source>
</evidence>